<keyword evidence="7" id="KW-0675">Receptor</keyword>
<keyword evidence="5" id="KW-0406">Ion transport</keyword>
<evidence type="ECO:0000256" key="1">
    <source>
        <dbReference type="ARBA" id="ARBA00004141"/>
    </source>
</evidence>
<reference evidence="13 14" key="1">
    <citation type="submission" date="2019-05" db="EMBL/GenBank/DDBJ databases">
        <title>Mikania micrantha, genome provides insights into the molecular mechanism of rapid growth.</title>
        <authorList>
            <person name="Liu B."/>
        </authorList>
    </citation>
    <scope>NUCLEOTIDE SEQUENCE [LARGE SCALE GENOMIC DNA]</scope>
    <source>
        <strain evidence="13">NLD-2019</strain>
        <tissue evidence="13">Leaf</tissue>
    </source>
</reference>
<dbReference type="OrthoDB" id="5984008at2759"/>
<gene>
    <name evidence="13" type="ORF">E3N88_44748</name>
</gene>
<feature type="transmembrane region" description="Helical" evidence="11">
    <location>
        <begin position="586"/>
        <end position="605"/>
    </location>
</feature>
<dbReference type="GO" id="GO:0016020">
    <property type="term" value="C:membrane"/>
    <property type="evidence" value="ECO:0007669"/>
    <property type="project" value="UniProtKB-SubCell"/>
</dbReference>
<feature type="transmembrane region" description="Helical" evidence="11">
    <location>
        <begin position="617"/>
        <end position="637"/>
    </location>
</feature>
<dbReference type="InterPro" id="IPR001320">
    <property type="entry name" value="Iontro_rcpt_C"/>
</dbReference>
<dbReference type="CDD" id="cd13686">
    <property type="entry name" value="GluR_Plant"/>
    <property type="match status" value="1"/>
</dbReference>
<dbReference type="Pfam" id="PF25597">
    <property type="entry name" value="SH3_retrovirus"/>
    <property type="match status" value="1"/>
</dbReference>
<evidence type="ECO:0000313" key="13">
    <source>
        <dbReference type="EMBL" id="KAD0131092.1"/>
    </source>
</evidence>
<feature type="domain" description="Ionotropic glutamate receptor C-terminal" evidence="12">
    <location>
        <begin position="785"/>
        <end position="1110"/>
    </location>
</feature>
<dbReference type="Gene3D" id="3.30.420.10">
    <property type="entry name" value="Ribonuclease H-like superfamily/Ribonuclease H"/>
    <property type="match status" value="1"/>
</dbReference>
<keyword evidence="14" id="KW-1185">Reference proteome</keyword>
<keyword evidence="3 11" id="KW-0812">Transmembrane</keyword>
<comment type="subcellular location">
    <subcellularLocation>
        <location evidence="1">Membrane</location>
        <topology evidence="1">Multi-pass membrane protein</topology>
    </subcellularLocation>
</comment>
<evidence type="ECO:0000256" key="2">
    <source>
        <dbReference type="ARBA" id="ARBA00022448"/>
    </source>
</evidence>
<evidence type="ECO:0000256" key="7">
    <source>
        <dbReference type="ARBA" id="ARBA00023170"/>
    </source>
</evidence>
<accession>A0A5N6LB62</accession>
<evidence type="ECO:0000256" key="3">
    <source>
        <dbReference type="ARBA" id="ARBA00022692"/>
    </source>
</evidence>
<proteinExistence type="predicted"/>
<dbReference type="SUPFAM" id="SSF53850">
    <property type="entry name" value="Periplasmic binding protein-like II"/>
    <property type="match status" value="2"/>
</dbReference>
<dbReference type="Pfam" id="PF01094">
    <property type="entry name" value="ANF_receptor"/>
    <property type="match status" value="1"/>
</dbReference>
<dbReference type="InterPro" id="IPR028082">
    <property type="entry name" value="Peripla_BP_I"/>
</dbReference>
<dbReference type="Pfam" id="PF00060">
    <property type="entry name" value="Lig_chan"/>
    <property type="match status" value="2"/>
</dbReference>
<feature type="transmembrane region" description="Helical" evidence="11">
    <location>
        <begin position="923"/>
        <end position="942"/>
    </location>
</feature>
<dbReference type="FunFam" id="3.40.190.10:FF:000103">
    <property type="entry name" value="Glutamate receptor"/>
    <property type="match status" value="1"/>
</dbReference>
<dbReference type="Pfam" id="PF00497">
    <property type="entry name" value="SBP_bac_3"/>
    <property type="match status" value="2"/>
</dbReference>
<organism evidence="13 14">
    <name type="scientific">Mikania micrantha</name>
    <name type="common">bitter vine</name>
    <dbReference type="NCBI Taxonomy" id="192012"/>
    <lineage>
        <taxon>Eukaryota</taxon>
        <taxon>Viridiplantae</taxon>
        <taxon>Streptophyta</taxon>
        <taxon>Embryophyta</taxon>
        <taxon>Tracheophyta</taxon>
        <taxon>Spermatophyta</taxon>
        <taxon>Magnoliopsida</taxon>
        <taxon>eudicotyledons</taxon>
        <taxon>Gunneridae</taxon>
        <taxon>Pentapetalae</taxon>
        <taxon>asterids</taxon>
        <taxon>campanulids</taxon>
        <taxon>Asterales</taxon>
        <taxon>Asteraceae</taxon>
        <taxon>Asteroideae</taxon>
        <taxon>Heliantheae alliance</taxon>
        <taxon>Eupatorieae</taxon>
        <taxon>Mikania</taxon>
    </lineage>
</organism>
<evidence type="ECO:0000256" key="10">
    <source>
        <dbReference type="ARBA" id="ARBA00023303"/>
    </source>
</evidence>
<dbReference type="Gene3D" id="1.10.287.70">
    <property type="match status" value="2"/>
</dbReference>
<comment type="caution">
    <text evidence="13">The sequence shown here is derived from an EMBL/GenBank/DDBJ whole genome shotgun (WGS) entry which is preliminary data.</text>
</comment>
<evidence type="ECO:0000256" key="4">
    <source>
        <dbReference type="ARBA" id="ARBA00022989"/>
    </source>
</evidence>
<sequence>MSSSSKHEIPVGVILDMKSLFGQMVHSSILMAISDFYFLNDEYKTRLVLHTRDSKGDTLQAISVASDLLENLKVQAIIGPESLLEAKFLSILGNKTKVPVLSLIASASFNSNQHRYLLQIPQDETIQWKGLAALTESFKWTDVILIHEDSEFGRESIPYMIDFFLAKKIHISYKSVISSLATDDQIVDELRKLSDLQENVVFIHCSHYLAFRILVYAKRVGLMDQGYAWIVTDKTMNFFDPMELDEEVVESFQGVLGLKYLIPSSNQLNNFTKRWRRETLLSNPNIFSLLAYDAIFALGIAVERVESRPFKDGNSIDAMDLTNIQESSKSGMMLLKELLNVRFKGLSGEFHLLNRKSVAKPLEIVNVFGKGEKRVGFWTEDDGITRYIKSKPNYRNKSSINGLESIIWPGGSMIHPTRRLKMQTSKTLRIGVPMLVGFEEFLTVEHNPQTNATIAKGFCVDVFDAAIKALSYEVPYEFVPFVYNKTLNSEAYNQLIHEVYLQKYDAVVGDTTITANRSLYVDFTIPYTELGVGTVIKDDQNSRKIWWFLEPLDTYMWVVTTLSFFIIAATIWFLEHHHQDSAFRGPWHGVVGPLLWFSFSTLTFSQRAKLSSNLSRLLVIVWLFIVLVMITCYNAALSSMLTIQQIRLTQKGIDIGYHAGSFVEGVIVNNSNFKDPSLLPYTSLAEYKSALEGGSKKGGVVAIMDELPYIKLFLAKYGTAYRLVSYEPSTNGFGFVFPKGSQLASNISREISKLREEGELLKLEKKWFKRDSSYLPEDSQVLGNTLKVGILTSKSFKYFVDASHDGQKIVKNATGFSVDVFRTCILALPYKVQYELVPFTNGTYDNLEIDAVMGDSTILANRSEYVDFTATYTEVGVGTLVKMNKNDMWFFVKPLEKMLWISIGVFALLTCLIIWAIESLSHGAFQPIGATFWVILMTFFLAQRETLSSKVSKFVLFVWLLFMLILISSYTATLSSILTVEQFETASKGGTLGFHGGSFEAGLAGVTVSNLHFEDHHRKPFYSYEDYAEALTKGGKDGGADAIIDEIPYIKMFLCKYPTDYAMISSEPSTSGFAFAFRKGSRLAKDMSRQIAKIREDGSLRILERKWFEKESVSSPADQNPIKPKALTFGSFKDLCGPMQATSLGGSKYYLLLIDDYTRMNWVYFLKHKSEAFEHFKVFKASAESESSSHIKKKLPNTLWAEGVATAVYLLNRIAYSLVPSQQRQKLDDRSEKCIMVGYCQHGLGYRLYNPTTKKFSVQKHVTFNEEEAWQWTNDGTKAHEPNPTLFTDPFPATTYETEAYSSQPLSQTNTPHPL</sequence>
<feature type="transmembrane region" description="Helical" evidence="11">
    <location>
        <begin position="954"/>
        <end position="978"/>
    </location>
</feature>
<dbReference type="SUPFAM" id="SSF53822">
    <property type="entry name" value="Periplasmic binding protein-like I"/>
    <property type="match status" value="1"/>
</dbReference>
<keyword evidence="2" id="KW-0813">Transport</keyword>
<feature type="domain" description="Ionotropic glutamate receptor C-terminal" evidence="12">
    <location>
        <begin position="429"/>
        <end position="770"/>
    </location>
</feature>
<dbReference type="Proteomes" id="UP000326396">
    <property type="component" value="Unassembled WGS sequence"/>
</dbReference>
<keyword evidence="8" id="KW-0325">Glycoprotein</keyword>
<dbReference type="InterPro" id="IPR044440">
    <property type="entry name" value="GABAb_receptor_plant_PBP1"/>
</dbReference>
<dbReference type="InterPro" id="IPR001638">
    <property type="entry name" value="Solute-binding_3/MltF_N"/>
</dbReference>
<evidence type="ECO:0000256" key="6">
    <source>
        <dbReference type="ARBA" id="ARBA00023136"/>
    </source>
</evidence>
<dbReference type="GO" id="GO:0015276">
    <property type="term" value="F:ligand-gated monoatomic ion channel activity"/>
    <property type="evidence" value="ECO:0007669"/>
    <property type="project" value="InterPro"/>
</dbReference>
<dbReference type="SMART" id="SM00079">
    <property type="entry name" value="PBPe"/>
    <property type="match status" value="2"/>
</dbReference>
<dbReference type="InterPro" id="IPR001828">
    <property type="entry name" value="ANF_lig-bd_rcpt"/>
</dbReference>
<dbReference type="GO" id="GO:0003676">
    <property type="term" value="F:nucleic acid binding"/>
    <property type="evidence" value="ECO:0007669"/>
    <property type="project" value="InterPro"/>
</dbReference>
<keyword evidence="10" id="KW-0407">Ion channel</keyword>
<dbReference type="CDD" id="cd19990">
    <property type="entry name" value="PBP1_GABAb_receptor_plant"/>
    <property type="match status" value="1"/>
</dbReference>
<dbReference type="PANTHER" id="PTHR18966">
    <property type="entry name" value="IONOTROPIC GLUTAMATE RECEPTOR"/>
    <property type="match status" value="1"/>
</dbReference>
<evidence type="ECO:0000256" key="11">
    <source>
        <dbReference type="SAM" id="Phobius"/>
    </source>
</evidence>
<evidence type="ECO:0000256" key="5">
    <source>
        <dbReference type="ARBA" id="ARBA00023065"/>
    </source>
</evidence>
<keyword evidence="6 11" id="KW-0472">Membrane</keyword>
<feature type="transmembrane region" description="Helical" evidence="11">
    <location>
        <begin position="898"/>
        <end position="917"/>
    </location>
</feature>
<protein>
    <recommendedName>
        <fullName evidence="12">Ionotropic glutamate receptor C-terminal domain-containing protein</fullName>
    </recommendedName>
</protein>
<evidence type="ECO:0000256" key="9">
    <source>
        <dbReference type="ARBA" id="ARBA00023286"/>
    </source>
</evidence>
<dbReference type="InterPro" id="IPR015683">
    <property type="entry name" value="Ionotropic_Glu_rcpt"/>
</dbReference>
<evidence type="ECO:0000259" key="12">
    <source>
        <dbReference type="SMART" id="SM00079"/>
    </source>
</evidence>
<dbReference type="Gene3D" id="3.40.190.10">
    <property type="entry name" value="Periplasmic binding protein-like II"/>
    <property type="match status" value="6"/>
</dbReference>
<keyword evidence="4 11" id="KW-1133">Transmembrane helix</keyword>
<name>A0A5N6LB62_9ASTR</name>
<dbReference type="InterPro" id="IPR057670">
    <property type="entry name" value="SH3_retrovirus"/>
</dbReference>
<dbReference type="SUPFAM" id="SSF53098">
    <property type="entry name" value="Ribonuclease H-like"/>
    <property type="match status" value="1"/>
</dbReference>
<keyword evidence="9" id="KW-1071">Ligand-gated ion channel</keyword>
<feature type="transmembrane region" description="Helical" evidence="11">
    <location>
        <begin position="554"/>
        <end position="574"/>
    </location>
</feature>
<dbReference type="InterPro" id="IPR036397">
    <property type="entry name" value="RNaseH_sf"/>
</dbReference>
<evidence type="ECO:0000313" key="14">
    <source>
        <dbReference type="Proteomes" id="UP000326396"/>
    </source>
</evidence>
<evidence type="ECO:0000256" key="8">
    <source>
        <dbReference type="ARBA" id="ARBA00023180"/>
    </source>
</evidence>
<dbReference type="Gene3D" id="3.40.50.2300">
    <property type="match status" value="2"/>
</dbReference>
<dbReference type="EMBL" id="SZYD01001942">
    <property type="protein sequence ID" value="KAD0131092.1"/>
    <property type="molecule type" value="Genomic_DNA"/>
</dbReference>
<dbReference type="InterPro" id="IPR012337">
    <property type="entry name" value="RNaseH-like_sf"/>
</dbReference>